<comment type="caution">
    <text evidence="8">The sequence shown here is derived from an EMBL/GenBank/DDBJ whole genome shotgun (WGS) entry which is preliminary data.</text>
</comment>
<dbReference type="PANTHER" id="PTHR31395:SF5">
    <property type="entry name" value="PROTEIN SHISA-4"/>
    <property type="match status" value="1"/>
</dbReference>
<keyword evidence="4 6" id="KW-0472">Membrane</keyword>
<dbReference type="PANTHER" id="PTHR31395">
    <property type="entry name" value="SHISA"/>
    <property type="match status" value="1"/>
</dbReference>
<evidence type="ECO:0000313" key="9">
    <source>
        <dbReference type="Proteomes" id="UP001066276"/>
    </source>
</evidence>
<organism evidence="8 9">
    <name type="scientific">Pleurodeles waltl</name>
    <name type="common">Iberian ribbed newt</name>
    <dbReference type="NCBI Taxonomy" id="8319"/>
    <lineage>
        <taxon>Eukaryota</taxon>
        <taxon>Metazoa</taxon>
        <taxon>Chordata</taxon>
        <taxon>Craniata</taxon>
        <taxon>Vertebrata</taxon>
        <taxon>Euteleostomi</taxon>
        <taxon>Amphibia</taxon>
        <taxon>Batrachia</taxon>
        <taxon>Caudata</taxon>
        <taxon>Salamandroidea</taxon>
        <taxon>Salamandridae</taxon>
        <taxon>Pleurodelinae</taxon>
        <taxon>Pleurodeles</taxon>
    </lineage>
</organism>
<keyword evidence="2 6" id="KW-0812">Transmembrane</keyword>
<dbReference type="Proteomes" id="UP001066276">
    <property type="component" value="Chromosome 6"/>
</dbReference>
<proteinExistence type="predicted"/>
<comment type="subcellular location">
    <subcellularLocation>
        <location evidence="1">Membrane</location>
    </subcellularLocation>
</comment>
<name>A0AAV7QGP3_PLEWA</name>
<feature type="transmembrane region" description="Helical" evidence="6">
    <location>
        <begin position="130"/>
        <end position="156"/>
    </location>
</feature>
<dbReference type="InterPro" id="IPR053891">
    <property type="entry name" value="Shisa_N"/>
</dbReference>
<sequence>MHSHVEPCGLLETIDCQFSIGFLLTAQCGRLTELVLDSLCCSNEMASPGLVWLLAGSLFHVLLISVSANEDCLWYLDKSGSWKPGFDCEFFSFCCGDCHHRYCCRDPFRLFTERQQKHCMSFSPKMIAGIASAASLLFLIMVILISCFMCSCCYLYRRRDQMRTPYESQEMQMMSYPVQPAYPVQPMYPTDPKYGPPTFQQGYPPTSMYPPSGPSVQYPVYPPGPPTYTPTTSPPYPPPQPTWQDPEQQRQSGY</sequence>
<evidence type="ECO:0000256" key="4">
    <source>
        <dbReference type="ARBA" id="ARBA00023136"/>
    </source>
</evidence>
<feature type="region of interest" description="Disordered" evidence="5">
    <location>
        <begin position="195"/>
        <end position="254"/>
    </location>
</feature>
<gene>
    <name evidence="8" type="ORF">NDU88_005761</name>
</gene>
<evidence type="ECO:0000259" key="7">
    <source>
        <dbReference type="Pfam" id="PF13908"/>
    </source>
</evidence>
<evidence type="ECO:0000256" key="6">
    <source>
        <dbReference type="SAM" id="Phobius"/>
    </source>
</evidence>
<feature type="compositionally biased region" description="Pro residues" evidence="5">
    <location>
        <begin position="220"/>
        <end position="241"/>
    </location>
</feature>
<reference evidence="8" key="1">
    <citation type="journal article" date="2022" name="bioRxiv">
        <title>Sequencing and chromosome-scale assembly of the giantPleurodeles waltlgenome.</title>
        <authorList>
            <person name="Brown T."/>
            <person name="Elewa A."/>
            <person name="Iarovenko S."/>
            <person name="Subramanian E."/>
            <person name="Araus A.J."/>
            <person name="Petzold A."/>
            <person name="Susuki M."/>
            <person name="Suzuki K.-i.T."/>
            <person name="Hayashi T."/>
            <person name="Toyoda A."/>
            <person name="Oliveira C."/>
            <person name="Osipova E."/>
            <person name="Leigh N.D."/>
            <person name="Simon A."/>
            <person name="Yun M.H."/>
        </authorList>
    </citation>
    <scope>NUCLEOTIDE SEQUENCE</scope>
    <source>
        <strain evidence="8">20211129_DDA</strain>
        <tissue evidence="8">Liver</tissue>
    </source>
</reference>
<dbReference type="InterPro" id="IPR026910">
    <property type="entry name" value="Shisa"/>
</dbReference>
<dbReference type="EMBL" id="JANPWB010000010">
    <property type="protein sequence ID" value="KAJ1139388.1"/>
    <property type="molecule type" value="Genomic_DNA"/>
</dbReference>
<evidence type="ECO:0000256" key="5">
    <source>
        <dbReference type="SAM" id="MobiDB-lite"/>
    </source>
</evidence>
<evidence type="ECO:0000313" key="8">
    <source>
        <dbReference type="EMBL" id="KAJ1139388.1"/>
    </source>
</evidence>
<dbReference type="Pfam" id="PF13908">
    <property type="entry name" value="Shisa_N"/>
    <property type="match status" value="1"/>
</dbReference>
<protein>
    <recommendedName>
        <fullName evidence="7">Shisa N-terminal domain-containing protein</fullName>
    </recommendedName>
</protein>
<feature type="domain" description="Shisa N-terminal" evidence="7">
    <location>
        <begin position="70"/>
        <end position="120"/>
    </location>
</feature>
<dbReference type="AlphaFoldDB" id="A0AAV7QGP3"/>
<keyword evidence="9" id="KW-1185">Reference proteome</keyword>
<dbReference type="GO" id="GO:0016020">
    <property type="term" value="C:membrane"/>
    <property type="evidence" value="ECO:0007669"/>
    <property type="project" value="UniProtKB-SubCell"/>
</dbReference>
<accession>A0AAV7QGP3</accession>
<evidence type="ECO:0000256" key="3">
    <source>
        <dbReference type="ARBA" id="ARBA00022989"/>
    </source>
</evidence>
<feature type="compositionally biased region" description="Polar residues" evidence="5">
    <location>
        <begin position="243"/>
        <end position="254"/>
    </location>
</feature>
<keyword evidence="3 6" id="KW-1133">Transmembrane helix</keyword>
<evidence type="ECO:0000256" key="2">
    <source>
        <dbReference type="ARBA" id="ARBA00022692"/>
    </source>
</evidence>
<evidence type="ECO:0000256" key="1">
    <source>
        <dbReference type="ARBA" id="ARBA00004370"/>
    </source>
</evidence>